<reference evidence="2" key="1">
    <citation type="journal article" date="2015" name="Proc. Natl. Acad. Sci. U.S.A.">
        <title>Genome sequencing of adzuki bean (Vigna angularis) provides insight into high starch and low fat accumulation and domestication.</title>
        <authorList>
            <person name="Yang K."/>
            <person name="Tian Z."/>
            <person name="Chen C."/>
            <person name="Luo L."/>
            <person name="Zhao B."/>
            <person name="Wang Z."/>
            <person name="Yu L."/>
            <person name="Li Y."/>
            <person name="Sun Y."/>
            <person name="Li W."/>
            <person name="Chen Y."/>
            <person name="Li Y."/>
            <person name="Zhang Y."/>
            <person name="Ai D."/>
            <person name="Zhao J."/>
            <person name="Shang C."/>
            <person name="Ma Y."/>
            <person name="Wu B."/>
            <person name="Wang M."/>
            <person name="Gao L."/>
            <person name="Sun D."/>
            <person name="Zhang P."/>
            <person name="Guo F."/>
            <person name="Wang W."/>
            <person name="Li Y."/>
            <person name="Wang J."/>
            <person name="Varshney R.K."/>
            <person name="Wang J."/>
            <person name="Ling H.Q."/>
            <person name="Wan P."/>
        </authorList>
    </citation>
    <scope>NUCLEOTIDE SEQUENCE</scope>
    <source>
        <strain evidence="2">cv. Jingnong 6</strain>
    </source>
</reference>
<protein>
    <submittedName>
        <fullName evidence="1">Uncharacterized protein</fullName>
    </submittedName>
</protein>
<dbReference type="AlphaFoldDB" id="A0A0L9TL10"/>
<proteinExistence type="predicted"/>
<evidence type="ECO:0000313" key="1">
    <source>
        <dbReference type="EMBL" id="KOM31235.1"/>
    </source>
</evidence>
<evidence type="ECO:0000313" key="2">
    <source>
        <dbReference type="Proteomes" id="UP000053144"/>
    </source>
</evidence>
<dbReference type="Proteomes" id="UP000053144">
    <property type="component" value="Chromosome 1"/>
</dbReference>
<gene>
    <name evidence="1" type="ORF">LR48_Vigan01g079000</name>
</gene>
<dbReference type="Gramene" id="KOM31235">
    <property type="protein sequence ID" value="KOM31235"/>
    <property type="gene ID" value="LR48_Vigan01g079000"/>
</dbReference>
<accession>A0A0L9TL10</accession>
<name>A0A0L9TL10_PHAAN</name>
<sequence length="429" mass="46387">MKVSDFSSCVVVRRCPTTFGVVKVVPLGFGVFDDDAPTDLGGCHGDLTHPPAVIVKDVDLLAGRKGGSGDETRRDDSEWQGVKEEAAMKRDAAALSRGDRGAVILSGEIGWRVRSCDADGNTRRRRFFVLREYQSSSSSGAGLGLAICKSCVVVRRCPTTFGVVKVVPLGFGVFDDDAPTDLGGCHGDLTHPPAVIVKDVDLLAGRKGGSGDETRRDDSEWQGVKEEAAMKRDAAALSRGDRGAVILSGEIGWRVRSCDADGNTRWRRRWQGVKEEAAMKRDAAALSRGDRGAVILSGEIGWRVRSCDADGNTRRRRFFVLREYQSSSSSGAGLGLAICKSEGLEKEAQLHLLSKLGSVAIQIRQIIKLQTEAKHIVEVVASPDLNPSSKMKMTVVFLLGAIKEVSNIQDNKIAYLPFAVWKNGCAIWN</sequence>
<dbReference type="EMBL" id="CM003371">
    <property type="protein sequence ID" value="KOM31235.1"/>
    <property type="molecule type" value="Genomic_DNA"/>
</dbReference>
<organism evidence="1 2">
    <name type="scientific">Phaseolus angularis</name>
    <name type="common">Azuki bean</name>
    <name type="synonym">Vigna angularis</name>
    <dbReference type="NCBI Taxonomy" id="3914"/>
    <lineage>
        <taxon>Eukaryota</taxon>
        <taxon>Viridiplantae</taxon>
        <taxon>Streptophyta</taxon>
        <taxon>Embryophyta</taxon>
        <taxon>Tracheophyta</taxon>
        <taxon>Spermatophyta</taxon>
        <taxon>Magnoliopsida</taxon>
        <taxon>eudicotyledons</taxon>
        <taxon>Gunneridae</taxon>
        <taxon>Pentapetalae</taxon>
        <taxon>rosids</taxon>
        <taxon>fabids</taxon>
        <taxon>Fabales</taxon>
        <taxon>Fabaceae</taxon>
        <taxon>Papilionoideae</taxon>
        <taxon>50 kb inversion clade</taxon>
        <taxon>NPAAA clade</taxon>
        <taxon>indigoferoid/millettioid clade</taxon>
        <taxon>Phaseoleae</taxon>
        <taxon>Vigna</taxon>
    </lineage>
</organism>